<dbReference type="Gramene" id="PRQ47214">
    <property type="protein sequence ID" value="PRQ47214"/>
    <property type="gene ID" value="RchiOBHm_Chr2g0097261"/>
</dbReference>
<reference evidence="2 4" key="1">
    <citation type="journal article" date="2018" name="Nat. Genet.">
        <title>The Rosa genome provides new insights in the design of modern roses.</title>
        <authorList>
            <person name="Bendahmane M."/>
        </authorList>
    </citation>
    <scope>NUCLEOTIDE SEQUENCE [LARGE SCALE GENOMIC DNA]</scope>
    <source>
        <strain evidence="4">cv. Old Blush</strain>
    </source>
</reference>
<dbReference type="EMBL" id="PDCK01000042">
    <property type="protein sequence ID" value="PRQ36138.1"/>
    <property type="molecule type" value="Genomic_DNA"/>
</dbReference>
<evidence type="ECO:0000313" key="4">
    <source>
        <dbReference type="Proteomes" id="UP000238479"/>
    </source>
</evidence>
<feature type="transmembrane region" description="Helical" evidence="1">
    <location>
        <begin position="6"/>
        <end position="28"/>
    </location>
</feature>
<dbReference type="Proteomes" id="UP000238479">
    <property type="component" value="Chromosome 2"/>
</dbReference>
<proteinExistence type="predicted"/>
<gene>
    <name evidence="3" type="ORF">RchiOBHm_Chr2g0097261</name>
    <name evidence="2" type="ORF">RchiOBHm_Chr4g0388121</name>
</gene>
<dbReference type="Gramene" id="PRQ36138">
    <property type="protein sequence ID" value="PRQ36138"/>
    <property type="gene ID" value="RchiOBHm_Chr4g0388121"/>
</dbReference>
<dbReference type="EMBL" id="PDCK01000040">
    <property type="protein sequence ID" value="PRQ47214.1"/>
    <property type="molecule type" value="Genomic_DNA"/>
</dbReference>
<keyword evidence="1" id="KW-0472">Membrane</keyword>
<sequence length="87" mass="9897">MYAVLNYISVMVVKIVVISSILSGISAVRRFIPKACPKAEVKPDLEEEEQASHAEKERELLRHFHEQSLRAKLKNEKKGRGFSQVGF</sequence>
<evidence type="ECO:0000256" key="1">
    <source>
        <dbReference type="SAM" id="Phobius"/>
    </source>
</evidence>
<comment type="caution">
    <text evidence="2">The sequence shown here is derived from an EMBL/GenBank/DDBJ whole genome shotgun (WGS) entry which is preliminary data.</text>
</comment>
<evidence type="ECO:0000313" key="2">
    <source>
        <dbReference type="EMBL" id="PRQ36138.1"/>
    </source>
</evidence>
<evidence type="ECO:0000313" key="3">
    <source>
        <dbReference type="EMBL" id="PRQ47214.1"/>
    </source>
</evidence>
<protein>
    <submittedName>
        <fullName evidence="2">Uncharacterized protein</fullName>
    </submittedName>
</protein>
<dbReference type="Proteomes" id="UP000238479">
    <property type="component" value="Chromosome 4"/>
</dbReference>
<keyword evidence="1" id="KW-0812">Transmembrane</keyword>
<name>A0A2P6QPR6_ROSCH</name>
<keyword evidence="4" id="KW-1185">Reference proteome</keyword>
<dbReference type="AlphaFoldDB" id="A0A2P6QPR6"/>
<accession>A0A2P6QPR6</accession>
<organism evidence="2 4">
    <name type="scientific">Rosa chinensis</name>
    <name type="common">China rose</name>
    <dbReference type="NCBI Taxonomy" id="74649"/>
    <lineage>
        <taxon>Eukaryota</taxon>
        <taxon>Viridiplantae</taxon>
        <taxon>Streptophyta</taxon>
        <taxon>Embryophyta</taxon>
        <taxon>Tracheophyta</taxon>
        <taxon>Spermatophyta</taxon>
        <taxon>Magnoliopsida</taxon>
        <taxon>eudicotyledons</taxon>
        <taxon>Gunneridae</taxon>
        <taxon>Pentapetalae</taxon>
        <taxon>rosids</taxon>
        <taxon>fabids</taxon>
        <taxon>Rosales</taxon>
        <taxon>Rosaceae</taxon>
        <taxon>Rosoideae</taxon>
        <taxon>Rosoideae incertae sedis</taxon>
        <taxon>Rosa</taxon>
    </lineage>
</organism>
<keyword evidence="1" id="KW-1133">Transmembrane helix</keyword>